<dbReference type="PANTHER" id="PTHR42756:SF1">
    <property type="entry name" value="TRANSCRIPTIONAL REPRESSOR OF EMRAB OPERON"/>
    <property type="match status" value="1"/>
</dbReference>
<dbReference type="PATRIC" id="fig|869719.3.peg.2605"/>
<evidence type="ECO:0000259" key="4">
    <source>
        <dbReference type="PROSITE" id="PS50995"/>
    </source>
</evidence>
<dbReference type="Pfam" id="PF01047">
    <property type="entry name" value="MarR"/>
    <property type="match status" value="1"/>
</dbReference>
<accession>A0A147HZ08</accession>
<dbReference type="GO" id="GO:0003700">
    <property type="term" value="F:DNA-binding transcription factor activity"/>
    <property type="evidence" value="ECO:0007669"/>
    <property type="project" value="InterPro"/>
</dbReference>
<evidence type="ECO:0000256" key="2">
    <source>
        <dbReference type="ARBA" id="ARBA00023125"/>
    </source>
</evidence>
<dbReference type="Proteomes" id="UP000074310">
    <property type="component" value="Unassembled WGS sequence"/>
</dbReference>
<dbReference type="InterPro" id="IPR000835">
    <property type="entry name" value="HTH_MarR-typ"/>
</dbReference>
<reference evidence="5 6" key="1">
    <citation type="journal article" date="2016" name="Front. Microbiol.">
        <title>Genomic Resource of Rice Seed Associated Bacteria.</title>
        <authorList>
            <person name="Midha S."/>
            <person name="Bansal K."/>
            <person name="Sharma S."/>
            <person name="Kumar N."/>
            <person name="Patil P.P."/>
            <person name="Chaudhry V."/>
            <person name="Patil P.B."/>
        </authorList>
    </citation>
    <scope>NUCLEOTIDE SEQUENCE [LARGE SCALE GENOMIC DNA]</scope>
    <source>
        <strain evidence="5 6">NS334</strain>
    </source>
</reference>
<feature type="domain" description="HTH marR-type" evidence="4">
    <location>
        <begin position="11"/>
        <end position="144"/>
    </location>
</feature>
<comment type="caution">
    <text evidence="5">The sequence shown here is derived from an EMBL/GenBank/DDBJ whole genome shotgun (WGS) entry which is preliminary data.</text>
</comment>
<dbReference type="PROSITE" id="PS50995">
    <property type="entry name" value="HTH_MARR_2"/>
    <property type="match status" value="1"/>
</dbReference>
<protein>
    <recommendedName>
        <fullName evidence="4">HTH marR-type domain-containing protein</fullName>
    </recommendedName>
</protein>
<evidence type="ECO:0000256" key="3">
    <source>
        <dbReference type="ARBA" id="ARBA00023163"/>
    </source>
</evidence>
<keyword evidence="6" id="KW-1185">Reference proteome</keyword>
<evidence type="ECO:0000313" key="5">
    <source>
        <dbReference type="EMBL" id="KTT70231.1"/>
    </source>
</evidence>
<evidence type="ECO:0000256" key="1">
    <source>
        <dbReference type="ARBA" id="ARBA00023015"/>
    </source>
</evidence>
<name>A0A147HZ08_9SPHN</name>
<keyword evidence="3" id="KW-0804">Transcription</keyword>
<keyword evidence="1" id="KW-0805">Transcription regulation</keyword>
<dbReference type="PROSITE" id="PS01117">
    <property type="entry name" value="HTH_MARR_1"/>
    <property type="match status" value="1"/>
</dbReference>
<dbReference type="InterPro" id="IPR023187">
    <property type="entry name" value="Tscrpt_reg_MarR-type_CS"/>
</dbReference>
<organism evidence="5 6">
    <name type="scientific">Sphingomonas endophytica</name>
    <dbReference type="NCBI Taxonomy" id="869719"/>
    <lineage>
        <taxon>Bacteria</taxon>
        <taxon>Pseudomonadati</taxon>
        <taxon>Pseudomonadota</taxon>
        <taxon>Alphaproteobacteria</taxon>
        <taxon>Sphingomonadales</taxon>
        <taxon>Sphingomonadaceae</taxon>
        <taxon>Sphingomonas</taxon>
    </lineage>
</organism>
<gene>
    <name evidence="5" type="ORF">NS334_13080</name>
</gene>
<dbReference type="PRINTS" id="PR00598">
    <property type="entry name" value="HTHMARR"/>
</dbReference>
<dbReference type="EMBL" id="LDTB01000056">
    <property type="protein sequence ID" value="KTT70231.1"/>
    <property type="molecule type" value="Genomic_DNA"/>
</dbReference>
<dbReference type="PANTHER" id="PTHR42756">
    <property type="entry name" value="TRANSCRIPTIONAL REGULATOR, MARR"/>
    <property type="match status" value="1"/>
</dbReference>
<dbReference type="InterPro" id="IPR036388">
    <property type="entry name" value="WH-like_DNA-bd_sf"/>
</dbReference>
<sequence>MTFYHPDDYTPERSIGYIMKVCNQLGMTVLDRAFAPDGLNSSQWSALMGIRHHIEPTCAVLARDMAHDKGAMTRMMDALEARGWVERTRSPDDRRVVHLSLTAEGEAVTNRCQAKVIDYWNRCLADWPMAEIEQFLAQLQKLRRSLEEIATCA</sequence>
<dbReference type="GO" id="GO:0003677">
    <property type="term" value="F:DNA binding"/>
    <property type="evidence" value="ECO:0007669"/>
    <property type="project" value="UniProtKB-KW"/>
</dbReference>
<dbReference type="InterPro" id="IPR036390">
    <property type="entry name" value="WH_DNA-bd_sf"/>
</dbReference>
<dbReference type="AlphaFoldDB" id="A0A147HZ08"/>
<dbReference type="SMART" id="SM00347">
    <property type="entry name" value="HTH_MARR"/>
    <property type="match status" value="1"/>
</dbReference>
<dbReference type="Gene3D" id="1.10.10.10">
    <property type="entry name" value="Winged helix-like DNA-binding domain superfamily/Winged helix DNA-binding domain"/>
    <property type="match status" value="1"/>
</dbReference>
<keyword evidence="2" id="KW-0238">DNA-binding</keyword>
<dbReference type="RefSeq" id="WP_193753097.1">
    <property type="nucleotide sequence ID" value="NZ_LDTB01000056.1"/>
</dbReference>
<proteinExistence type="predicted"/>
<evidence type="ECO:0000313" key="6">
    <source>
        <dbReference type="Proteomes" id="UP000074310"/>
    </source>
</evidence>
<dbReference type="SUPFAM" id="SSF46785">
    <property type="entry name" value="Winged helix' DNA-binding domain"/>
    <property type="match status" value="1"/>
</dbReference>